<proteinExistence type="predicted"/>
<sequence length="85" mass="10074">MAYSEFWIIGFHANKNVMIFEERISLSVEDLKPVMRWMHNDDHIGLEFRLSVGQMLEIERLTSSVFPQDLDLYLTSYHYFDGSVI</sequence>
<dbReference type="EMBL" id="FNTT01000001">
    <property type="protein sequence ID" value="SEC85623.1"/>
    <property type="molecule type" value="Genomic_DNA"/>
</dbReference>
<protein>
    <submittedName>
        <fullName evidence="1">Uncharacterized protein</fullName>
    </submittedName>
</protein>
<name>A0ABY0Y332_9PSED</name>
<accession>A0ABY0Y332</accession>
<gene>
    <name evidence="1" type="ORF">SAMN04490188_0168</name>
</gene>
<evidence type="ECO:0000313" key="2">
    <source>
        <dbReference type="Proteomes" id="UP000183915"/>
    </source>
</evidence>
<comment type="caution">
    <text evidence="1">The sequence shown here is derived from an EMBL/GenBank/DDBJ whole genome shotgun (WGS) entry which is preliminary data.</text>
</comment>
<keyword evidence="2" id="KW-1185">Reference proteome</keyword>
<dbReference type="Proteomes" id="UP000183915">
    <property type="component" value="Unassembled WGS sequence"/>
</dbReference>
<evidence type="ECO:0000313" key="1">
    <source>
        <dbReference type="EMBL" id="SEC85623.1"/>
    </source>
</evidence>
<organism evidence="1 2">
    <name type="scientific">Pseudomonas kilonensis</name>
    <dbReference type="NCBI Taxonomy" id="132476"/>
    <lineage>
        <taxon>Bacteria</taxon>
        <taxon>Pseudomonadati</taxon>
        <taxon>Pseudomonadota</taxon>
        <taxon>Gammaproteobacteria</taxon>
        <taxon>Pseudomonadales</taxon>
        <taxon>Pseudomonadaceae</taxon>
        <taxon>Pseudomonas</taxon>
    </lineage>
</organism>
<reference evidence="1 2" key="1">
    <citation type="submission" date="2016-10" db="EMBL/GenBank/DDBJ databases">
        <authorList>
            <person name="Varghese N."/>
            <person name="Submissions S."/>
        </authorList>
    </citation>
    <scope>NUCLEOTIDE SEQUENCE [LARGE SCALE GENOMIC DNA]</scope>
    <source>
        <strain evidence="1 2">BS3780</strain>
    </source>
</reference>
<dbReference type="RefSeq" id="WP_053185075.1">
    <property type="nucleotide sequence ID" value="NZ_FNTT01000001.1"/>
</dbReference>